<proteinExistence type="predicted"/>
<organism evidence="1 2">
    <name type="scientific">Paraphaeosphaeria sporulosa</name>
    <dbReference type="NCBI Taxonomy" id="1460663"/>
    <lineage>
        <taxon>Eukaryota</taxon>
        <taxon>Fungi</taxon>
        <taxon>Dikarya</taxon>
        <taxon>Ascomycota</taxon>
        <taxon>Pezizomycotina</taxon>
        <taxon>Dothideomycetes</taxon>
        <taxon>Pleosporomycetidae</taxon>
        <taxon>Pleosporales</taxon>
        <taxon>Massarineae</taxon>
        <taxon>Didymosphaeriaceae</taxon>
        <taxon>Paraphaeosphaeria</taxon>
    </lineage>
</organism>
<dbReference type="Proteomes" id="UP000077069">
    <property type="component" value="Unassembled WGS sequence"/>
</dbReference>
<reference evidence="1 2" key="1">
    <citation type="submission" date="2016-05" db="EMBL/GenBank/DDBJ databases">
        <title>Comparative analysis of secretome profiles of manganese(II)-oxidizing ascomycete fungi.</title>
        <authorList>
            <consortium name="DOE Joint Genome Institute"/>
            <person name="Zeiner C.A."/>
            <person name="Purvine S.O."/>
            <person name="Zink E.M."/>
            <person name="Wu S."/>
            <person name="Pasa-Tolic L."/>
            <person name="Chaput D.L."/>
            <person name="Haridas S."/>
            <person name="Grigoriev I.V."/>
            <person name="Santelli C.M."/>
            <person name="Hansel C.M."/>
        </authorList>
    </citation>
    <scope>NUCLEOTIDE SEQUENCE [LARGE SCALE GENOMIC DNA]</scope>
    <source>
        <strain evidence="1 2">AP3s5-JAC2a</strain>
    </source>
</reference>
<sequence length="214" mass="22974">LATPKSIQSRAHGALSVTQTCTIKGHKSTLTPLPTSSSLPLNLSGMHPHAPLLVILLLFSRLILAQEPPLPQAGSPLPLPNPLPNPIPDLPIPLSELPTMDIQYTTFSRTTCMSNGSPVYTSKPGECIKLHDADHGIRVYPTAFHGQCKCETGGMDVFQYVQGCSGKSANAAHEASPGLKLAAVDASKADLIFQRYKCYHRPFPRVPSTECLVT</sequence>
<protein>
    <submittedName>
        <fullName evidence="1">Uncharacterized protein</fullName>
    </submittedName>
</protein>
<dbReference type="OrthoDB" id="10530900at2759"/>
<dbReference type="EMBL" id="KV441552">
    <property type="protein sequence ID" value="OAG05380.1"/>
    <property type="molecule type" value="Genomic_DNA"/>
</dbReference>
<name>A0A177CF96_9PLEO</name>
<evidence type="ECO:0000313" key="2">
    <source>
        <dbReference type="Proteomes" id="UP000077069"/>
    </source>
</evidence>
<gene>
    <name evidence="1" type="ORF">CC84DRAFT_1243595</name>
</gene>
<keyword evidence="2" id="KW-1185">Reference proteome</keyword>
<dbReference type="RefSeq" id="XP_018035745.1">
    <property type="nucleotide sequence ID" value="XM_018184118.1"/>
</dbReference>
<accession>A0A177CF96</accession>
<dbReference type="GeneID" id="28767604"/>
<dbReference type="InParanoid" id="A0A177CF96"/>
<evidence type="ECO:0000313" key="1">
    <source>
        <dbReference type="EMBL" id="OAG05380.1"/>
    </source>
</evidence>
<feature type="non-terminal residue" evidence="1">
    <location>
        <position position="1"/>
    </location>
</feature>
<dbReference type="AlphaFoldDB" id="A0A177CF96"/>